<dbReference type="Pfam" id="PF01408">
    <property type="entry name" value="GFO_IDH_MocA"/>
    <property type="match status" value="1"/>
</dbReference>
<dbReference type="AlphaFoldDB" id="A0A2T6C2K9"/>
<feature type="domain" description="Gfo/Idh/MocA-like oxidoreductase N-terminal" evidence="1">
    <location>
        <begin position="3"/>
        <end position="119"/>
    </location>
</feature>
<accession>A0A2T6C2K9</accession>
<evidence type="ECO:0000313" key="4">
    <source>
        <dbReference type="Proteomes" id="UP000244240"/>
    </source>
</evidence>
<evidence type="ECO:0000259" key="1">
    <source>
        <dbReference type="Pfam" id="PF01408"/>
    </source>
</evidence>
<comment type="caution">
    <text evidence="3">The sequence shown here is derived from an EMBL/GenBank/DDBJ whole genome shotgun (WGS) entry which is preliminary data.</text>
</comment>
<evidence type="ECO:0000259" key="2">
    <source>
        <dbReference type="Pfam" id="PF22725"/>
    </source>
</evidence>
<proteinExistence type="predicted"/>
<dbReference type="InterPro" id="IPR052515">
    <property type="entry name" value="Gfo/Idh/MocA_Oxidoreductase"/>
</dbReference>
<reference evidence="3 4" key="1">
    <citation type="submission" date="2018-04" db="EMBL/GenBank/DDBJ databases">
        <title>Genomic Encyclopedia of Archaeal and Bacterial Type Strains, Phase II (KMG-II): from individual species to whole genera.</title>
        <authorList>
            <person name="Goeker M."/>
        </authorList>
    </citation>
    <scope>NUCLEOTIDE SEQUENCE [LARGE SCALE GENOMIC DNA]</scope>
    <source>
        <strain evidence="3 4">DSM 45787</strain>
    </source>
</reference>
<protein>
    <submittedName>
        <fullName evidence="3">Putative dehydrogenase</fullName>
    </submittedName>
</protein>
<keyword evidence="4" id="KW-1185">Reference proteome</keyword>
<feature type="domain" description="GFO/IDH/MocA-like oxidoreductase" evidence="2">
    <location>
        <begin position="128"/>
        <end position="251"/>
    </location>
</feature>
<dbReference type="PANTHER" id="PTHR43249">
    <property type="entry name" value="UDP-N-ACETYL-2-AMINO-2-DEOXY-D-GLUCURONATE OXIDASE"/>
    <property type="match status" value="1"/>
</dbReference>
<dbReference type="InterPro" id="IPR055170">
    <property type="entry name" value="GFO_IDH_MocA-like_dom"/>
</dbReference>
<evidence type="ECO:0000313" key="3">
    <source>
        <dbReference type="EMBL" id="PTX62545.1"/>
    </source>
</evidence>
<dbReference type="InterPro" id="IPR036291">
    <property type="entry name" value="NAD(P)-bd_dom_sf"/>
</dbReference>
<dbReference type="SUPFAM" id="SSF51735">
    <property type="entry name" value="NAD(P)-binding Rossmann-fold domains"/>
    <property type="match status" value="1"/>
</dbReference>
<dbReference type="Pfam" id="PF22725">
    <property type="entry name" value="GFO_IDH_MocA_C3"/>
    <property type="match status" value="1"/>
</dbReference>
<dbReference type="SUPFAM" id="SSF55347">
    <property type="entry name" value="Glyceraldehyde-3-phosphate dehydrogenase-like, C-terminal domain"/>
    <property type="match status" value="1"/>
</dbReference>
<dbReference type="Proteomes" id="UP000244240">
    <property type="component" value="Unassembled WGS sequence"/>
</dbReference>
<dbReference type="GO" id="GO:0000166">
    <property type="term" value="F:nucleotide binding"/>
    <property type="evidence" value="ECO:0007669"/>
    <property type="project" value="InterPro"/>
</dbReference>
<sequence length="347" mass="38302">MVIRYGIIGCGHIARKHVEAIRATDGAILSAVCDKDPERMEPYLGDGVEGTVDVEEFLGRTDLDVVNICTPSGFHADLTVRAAEAGKHVLVEKPMALTLEDADRMIQACRENGVQLSVVHPNRFRPAIRELRKRLEAGAFGKFSHANATVRWNRNQEYYDQASWRGTRAMDGGVLMNQAIHNLDLLLWMMGDVEEVSSYHATRLRRMEAEDTSVSILKFKNGALGVIEAAVTLYPRNLEESLALFGEKGTAVVGGPTANWIQAWQFADLSEGQSEEVRRRVHEDPYGIPGHQCLIRDMTDAVQSGRRPLVTGEDGRRALALVIACQTAAETGRPVRMDELVKAGGLQ</sequence>
<gene>
    <name evidence="3" type="ORF">C8P63_105140</name>
</gene>
<name>A0A2T6C2K9_9BACL</name>
<dbReference type="Gene3D" id="3.40.50.720">
    <property type="entry name" value="NAD(P)-binding Rossmann-like Domain"/>
    <property type="match status" value="1"/>
</dbReference>
<dbReference type="EMBL" id="QBKR01000005">
    <property type="protein sequence ID" value="PTX62545.1"/>
    <property type="molecule type" value="Genomic_DNA"/>
</dbReference>
<organism evidence="3 4">
    <name type="scientific">Melghirimyces profundicolus</name>
    <dbReference type="NCBI Taxonomy" id="1242148"/>
    <lineage>
        <taxon>Bacteria</taxon>
        <taxon>Bacillati</taxon>
        <taxon>Bacillota</taxon>
        <taxon>Bacilli</taxon>
        <taxon>Bacillales</taxon>
        <taxon>Thermoactinomycetaceae</taxon>
        <taxon>Melghirimyces</taxon>
    </lineage>
</organism>
<dbReference type="PANTHER" id="PTHR43249:SF1">
    <property type="entry name" value="D-GLUCOSIDE 3-DEHYDROGENASE"/>
    <property type="match status" value="1"/>
</dbReference>
<dbReference type="Gene3D" id="3.30.360.10">
    <property type="entry name" value="Dihydrodipicolinate Reductase, domain 2"/>
    <property type="match status" value="1"/>
</dbReference>
<dbReference type="InterPro" id="IPR000683">
    <property type="entry name" value="Gfo/Idh/MocA-like_OxRdtase_N"/>
</dbReference>